<sequence>MHRVTRRSVLEAGAAAGVSALAGCQRGPSIAVERVEVNPRRLYAGESVRVEAVVVNDGEEDGTATVAFAVDGAVVSSTTVRVPAGERVTASVSRTFEAAGTYALSVDGVDAGTIRVEPAIVVRDARSDARTCPAGSAVALAVTVENRATVRRTATLTATVDGRDRRSVAVDLAGGERRTETLRQDLGRPGERTVAVAGVPVATVTVTDAWRQFGYDAANTGRDDRTMGPTEAVEQAWTYTGRASRASPVVADGTVYVGFGNVYVESDRGGMVALDAATGAPRWRVETDGRVVEAAAVADGAVVFGTVAGNIRDGDTSGEVVAVEADTGEERWRVDAGGAVFGSPAVDAGVAYVGTAGGGLLALDVRDGSEVWRREADDPVIASVAVDGSAVYVGGRGARLRALSREDGSERWAFETAGPVFGAPSVADGVVYATGSSQDPETYAVSGALVALDAETGERRWRAATNEWTGTGASVGEETLIAGVGLSVRGYDRETGVERWTVEASEYGTAVASRPAVVDGTAYVGTSGVNGGSIYALSVADGSVRWTHPGDSALSSPAVLDGAVYVGTGFSSLRALRER</sequence>
<evidence type="ECO:0000313" key="4">
    <source>
        <dbReference type="Proteomes" id="UP001596547"/>
    </source>
</evidence>
<dbReference type="SUPFAM" id="SSF50998">
    <property type="entry name" value="Quinoprotein alcohol dehydrogenase-like"/>
    <property type="match status" value="2"/>
</dbReference>
<dbReference type="Gene3D" id="2.40.128.630">
    <property type="match status" value="1"/>
</dbReference>
<evidence type="ECO:0000259" key="2">
    <source>
        <dbReference type="Pfam" id="PF13360"/>
    </source>
</evidence>
<dbReference type="SMART" id="SM00564">
    <property type="entry name" value="PQQ"/>
    <property type="match status" value="7"/>
</dbReference>
<dbReference type="Gene3D" id="2.130.10.10">
    <property type="entry name" value="YVTN repeat-like/Quinoprotein amine dehydrogenase"/>
    <property type="match status" value="2"/>
</dbReference>
<dbReference type="InterPro" id="IPR011047">
    <property type="entry name" value="Quinoprotein_ADH-like_sf"/>
</dbReference>
<dbReference type="InterPro" id="IPR015943">
    <property type="entry name" value="WD40/YVTN_repeat-like_dom_sf"/>
</dbReference>
<gene>
    <name evidence="3" type="ORF">ACFQPE_06000</name>
</gene>
<feature type="domain" description="CARDB" evidence="1">
    <location>
        <begin position="35"/>
        <end position="107"/>
    </location>
</feature>
<dbReference type="InterPro" id="IPR006311">
    <property type="entry name" value="TAT_signal"/>
</dbReference>
<dbReference type="GeneID" id="79313932"/>
<proteinExistence type="predicted"/>
<evidence type="ECO:0000259" key="1">
    <source>
        <dbReference type="Pfam" id="PF07705"/>
    </source>
</evidence>
<dbReference type="Gene3D" id="2.60.40.10">
    <property type="entry name" value="Immunoglobulins"/>
    <property type="match status" value="1"/>
</dbReference>
<dbReference type="RefSeq" id="WP_276304392.1">
    <property type="nucleotide sequence ID" value="NZ_CP119992.1"/>
</dbReference>
<protein>
    <submittedName>
        <fullName evidence="3">PQQ-binding-like beta-propeller repeat protein</fullName>
    </submittedName>
</protein>
<name>A0ABD6A7K7_9EURY</name>
<comment type="caution">
    <text evidence="3">The sequence shown here is derived from an EMBL/GenBank/DDBJ whole genome shotgun (WGS) entry which is preliminary data.</text>
</comment>
<dbReference type="InterPro" id="IPR011635">
    <property type="entry name" value="CARDB"/>
</dbReference>
<feature type="domain" description="Pyrrolo-quinoline quinone repeat" evidence="2">
    <location>
        <begin position="367"/>
        <end position="467"/>
    </location>
</feature>
<dbReference type="InterPro" id="IPR002372">
    <property type="entry name" value="PQQ_rpt_dom"/>
</dbReference>
<dbReference type="PANTHER" id="PTHR34512:SF30">
    <property type="entry name" value="OUTER MEMBRANE PROTEIN ASSEMBLY FACTOR BAMB"/>
    <property type="match status" value="1"/>
</dbReference>
<dbReference type="EMBL" id="JBHTBF010000002">
    <property type="protein sequence ID" value="MFC7316350.1"/>
    <property type="molecule type" value="Genomic_DNA"/>
</dbReference>
<keyword evidence="4" id="KW-1185">Reference proteome</keyword>
<dbReference type="Proteomes" id="UP001596547">
    <property type="component" value="Unassembled WGS sequence"/>
</dbReference>
<dbReference type="PROSITE" id="PS51257">
    <property type="entry name" value="PROKAR_LIPOPROTEIN"/>
    <property type="match status" value="1"/>
</dbReference>
<evidence type="ECO:0000313" key="3">
    <source>
        <dbReference type="EMBL" id="MFC7316350.1"/>
    </source>
</evidence>
<dbReference type="InterPro" id="IPR013783">
    <property type="entry name" value="Ig-like_fold"/>
</dbReference>
<dbReference type="PANTHER" id="PTHR34512">
    <property type="entry name" value="CELL SURFACE PROTEIN"/>
    <property type="match status" value="1"/>
</dbReference>
<accession>A0ABD6A7K7</accession>
<dbReference type="Pfam" id="PF07705">
    <property type="entry name" value="CARDB"/>
    <property type="match status" value="1"/>
</dbReference>
<feature type="domain" description="Pyrrolo-quinoline quinone repeat" evidence="2">
    <location>
        <begin position="244"/>
        <end position="309"/>
    </location>
</feature>
<organism evidence="3 4">
    <name type="scientific">Halomarina halobia</name>
    <dbReference type="NCBI Taxonomy" id="3033386"/>
    <lineage>
        <taxon>Archaea</taxon>
        <taxon>Methanobacteriati</taxon>
        <taxon>Methanobacteriota</taxon>
        <taxon>Stenosarchaea group</taxon>
        <taxon>Halobacteria</taxon>
        <taxon>Halobacteriales</taxon>
        <taxon>Natronomonadaceae</taxon>
        <taxon>Halomarina</taxon>
    </lineage>
</organism>
<dbReference type="AlphaFoldDB" id="A0ABD6A7K7"/>
<dbReference type="PROSITE" id="PS51318">
    <property type="entry name" value="TAT"/>
    <property type="match status" value="1"/>
</dbReference>
<dbReference type="Pfam" id="PF13360">
    <property type="entry name" value="PQQ_2"/>
    <property type="match status" value="2"/>
</dbReference>
<dbReference type="InterPro" id="IPR018391">
    <property type="entry name" value="PQQ_b-propeller_rpt"/>
</dbReference>
<reference evidence="3 4" key="1">
    <citation type="journal article" date="2019" name="Int. J. Syst. Evol. Microbiol.">
        <title>The Global Catalogue of Microorganisms (GCM) 10K type strain sequencing project: providing services to taxonomists for standard genome sequencing and annotation.</title>
        <authorList>
            <consortium name="The Broad Institute Genomics Platform"/>
            <consortium name="The Broad Institute Genome Sequencing Center for Infectious Disease"/>
            <person name="Wu L."/>
            <person name="Ma J."/>
        </authorList>
    </citation>
    <scope>NUCLEOTIDE SEQUENCE [LARGE SCALE GENOMIC DNA]</scope>
    <source>
        <strain evidence="3 4">PSR21</strain>
    </source>
</reference>